<comment type="caution">
    <text evidence="1">The sequence shown here is derived from an EMBL/GenBank/DDBJ whole genome shotgun (WGS) entry which is preliminary data.</text>
</comment>
<dbReference type="AlphaFoldDB" id="A0A853MGG6"/>
<name>A0A853MGG6_9CYAN</name>
<gene>
    <name evidence="1" type="ORF">A9P98_08565</name>
</gene>
<evidence type="ECO:0000313" key="1">
    <source>
        <dbReference type="EMBL" id="OBU76366.1"/>
    </source>
</evidence>
<protein>
    <submittedName>
        <fullName evidence="1">Uncharacterized protein</fullName>
    </submittedName>
</protein>
<organism evidence="1 2">
    <name type="scientific">Cylindrospermopsis raciborskii CS-505</name>
    <dbReference type="NCBI Taxonomy" id="533240"/>
    <lineage>
        <taxon>Bacteria</taxon>
        <taxon>Bacillati</taxon>
        <taxon>Cyanobacteriota</taxon>
        <taxon>Cyanophyceae</taxon>
        <taxon>Nostocales</taxon>
        <taxon>Aphanizomenonaceae</taxon>
        <taxon>Cylindrospermopsis</taxon>
    </lineage>
</organism>
<sequence>MGTGDRIALPWGDREAIQETAYSQLRRTVTLSAIAPISLVVRAIVINGWNIVIKVTRIAIVISWVSFLRFISWDG</sequence>
<accession>A0A853MGG6</accession>
<reference evidence="1 2" key="1">
    <citation type="submission" date="2016-05" db="EMBL/GenBank/DDBJ databases">
        <title>First complete genome of the cyanobacterium Cylindrospermopsis raciborskii CS505, containing a circular chromosome and a single extrachromosomal element.</title>
        <authorList>
            <person name="Fuentes J."/>
            <person name="Tamames J."/>
            <person name="Allen E."/>
            <person name="Plominski A."/>
            <person name="Vasquez M."/>
        </authorList>
    </citation>
    <scope>NUCLEOTIDE SEQUENCE [LARGE SCALE GENOMIC DNA]</scope>
    <source>
        <strain evidence="1 2">CS505</strain>
    </source>
</reference>
<dbReference type="Proteomes" id="UP000093903">
    <property type="component" value="Unassembled WGS sequence"/>
</dbReference>
<proteinExistence type="predicted"/>
<dbReference type="EMBL" id="LYXA01000001">
    <property type="protein sequence ID" value="OBU76366.1"/>
    <property type="molecule type" value="Genomic_DNA"/>
</dbReference>
<evidence type="ECO:0000313" key="2">
    <source>
        <dbReference type="Proteomes" id="UP000093903"/>
    </source>
</evidence>